<sequence>MKENKALTADEQLIAYEKYKAELLTDYHDLKLELAYAADSVEEGLIKKKRERLSRHIKTLSSKIDQLRAEENQT</sequence>
<dbReference type="OrthoDB" id="9911102at2"/>
<reference evidence="2" key="2">
    <citation type="journal article" date="2017" name="Stand. Genomic Sci.">
        <title>Complete genome sequence of the sulfur-oxidizing chemolithoautotrophic Sulfurovum lithotrophicum 42BKTT.</title>
        <authorList>
            <person name="Jeon W."/>
            <person name="Priscilla L."/>
            <person name="Park G."/>
            <person name="Lee H."/>
            <person name="Lee N."/>
            <person name="Lee D."/>
            <person name="Kwon H."/>
            <person name="Ahn I."/>
            <person name="Lee C."/>
            <person name="Lee H."/>
            <person name="Ahn J."/>
        </authorList>
    </citation>
    <scope>NUCLEOTIDE SEQUENCE [LARGE SCALE GENOMIC DNA]</scope>
    <source>
        <strain evidence="2">ATCC BAA-797 / 42BKT</strain>
    </source>
</reference>
<evidence type="ECO:0000313" key="2">
    <source>
        <dbReference type="Proteomes" id="UP000034444"/>
    </source>
</evidence>
<proteinExistence type="predicted"/>
<protein>
    <submittedName>
        <fullName evidence="1">Uncharacterized protein</fullName>
    </submittedName>
</protein>
<evidence type="ECO:0000313" key="1">
    <source>
        <dbReference type="EMBL" id="AKF24941.1"/>
    </source>
</evidence>
<dbReference type="Proteomes" id="UP000034444">
    <property type="component" value="Chromosome"/>
</dbReference>
<dbReference type="KEGG" id="slh:YH65_05715"/>
<accession>A0A7U4RQN8</accession>
<gene>
    <name evidence="1" type="ORF">YH65_05715</name>
</gene>
<reference evidence="1 2" key="1">
    <citation type="submission" date="2015-04" db="EMBL/GenBank/DDBJ databases">
        <title>Complete genome sequence of Sulfurovum lithotrophicum ATCC BAA-797T.</title>
        <authorList>
            <person name="Ahn J."/>
            <person name="Park G."/>
            <person name="Jeon W."/>
            <person name="Jang Y."/>
            <person name="Jang M."/>
            <person name="Lee H."/>
            <person name="Lee H."/>
        </authorList>
    </citation>
    <scope>NUCLEOTIDE SEQUENCE [LARGE SCALE GENOMIC DNA]</scope>
    <source>
        <strain evidence="2">ATCC BAA-797 / 42BKT</strain>
    </source>
</reference>
<keyword evidence="2" id="KW-1185">Reference proteome</keyword>
<dbReference type="EMBL" id="CP011308">
    <property type="protein sequence ID" value="AKF24941.1"/>
    <property type="molecule type" value="Genomic_DNA"/>
</dbReference>
<dbReference type="RefSeq" id="WP_046551028.1">
    <property type="nucleotide sequence ID" value="NZ_CP011308.1"/>
</dbReference>
<name>A0A7U4RQN8_9BACT</name>
<organism evidence="1 2">
    <name type="scientific">Sulfurovum lithotrophicum</name>
    <dbReference type="NCBI Taxonomy" id="206403"/>
    <lineage>
        <taxon>Bacteria</taxon>
        <taxon>Pseudomonadati</taxon>
        <taxon>Campylobacterota</taxon>
        <taxon>Epsilonproteobacteria</taxon>
        <taxon>Campylobacterales</taxon>
        <taxon>Sulfurovaceae</taxon>
        <taxon>Sulfurovum</taxon>
    </lineage>
</organism>
<dbReference type="AlphaFoldDB" id="A0A7U4RQN8"/>